<evidence type="ECO:0000313" key="1">
    <source>
        <dbReference type="EMBL" id="KAG7044738.1"/>
    </source>
</evidence>
<accession>A0A9P7QWZ4</accession>
<gene>
    <name evidence="1" type="ORF">JMJ77_004200</name>
</gene>
<dbReference type="EMBL" id="JAESDN010000010">
    <property type="protein sequence ID" value="KAG7044738.1"/>
    <property type="molecule type" value="Genomic_DNA"/>
</dbReference>
<reference evidence="1" key="1">
    <citation type="submission" date="2021-05" db="EMBL/GenBank/DDBJ databases">
        <title>Comparative genomics of three Colletotrichum scovillei strains and genetic complementation revealed genes involved fungal growth and virulence on chili pepper.</title>
        <authorList>
            <person name="Hsieh D.-K."/>
            <person name="Chuang S.-C."/>
            <person name="Chen C.-Y."/>
            <person name="Chao Y.-T."/>
            <person name="Lu M.-Y.J."/>
            <person name="Lee M.-H."/>
            <person name="Shih M.-C."/>
        </authorList>
    </citation>
    <scope>NUCLEOTIDE SEQUENCE</scope>
    <source>
        <strain evidence="1">Coll-153</strain>
    </source>
</reference>
<proteinExistence type="predicted"/>
<name>A0A9P7QWZ4_9PEZI</name>
<comment type="caution">
    <text evidence="1">The sequence shown here is derived from an EMBL/GenBank/DDBJ whole genome shotgun (WGS) entry which is preliminary data.</text>
</comment>
<protein>
    <submittedName>
        <fullName evidence="1">Uncharacterized protein</fullName>
    </submittedName>
</protein>
<evidence type="ECO:0000313" key="2">
    <source>
        <dbReference type="Proteomes" id="UP000699042"/>
    </source>
</evidence>
<sequence length="99" mass="10877">MTNLVSLLHANDSKSLHSIACLGVLSTRGELLDYREYGVLLRIFPLSKGVKENFHGHSRTQAFLDNITGPRATYSCLTNMSSAIKTTAMSLNVVWPAHS</sequence>
<dbReference type="Proteomes" id="UP000699042">
    <property type="component" value="Unassembled WGS sequence"/>
</dbReference>
<dbReference type="AlphaFoldDB" id="A0A9P7QWZ4"/>
<keyword evidence="2" id="KW-1185">Reference proteome</keyword>
<organism evidence="1 2">
    <name type="scientific">Colletotrichum scovillei</name>
    <dbReference type="NCBI Taxonomy" id="1209932"/>
    <lineage>
        <taxon>Eukaryota</taxon>
        <taxon>Fungi</taxon>
        <taxon>Dikarya</taxon>
        <taxon>Ascomycota</taxon>
        <taxon>Pezizomycotina</taxon>
        <taxon>Sordariomycetes</taxon>
        <taxon>Hypocreomycetidae</taxon>
        <taxon>Glomerellales</taxon>
        <taxon>Glomerellaceae</taxon>
        <taxon>Colletotrichum</taxon>
        <taxon>Colletotrichum acutatum species complex</taxon>
    </lineage>
</organism>